<accession>A0A1M6SPH3</accession>
<keyword evidence="5 7" id="KW-1133">Transmembrane helix</keyword>
<evidence type="ECO:0000259" key="8">
    <source>
        <dbReference type="PROSITE" id="PS50850"/>
    </source>
</evidence>
<keyword evidence="3" id="KW-1003">Cell membrane</keyword>
<feature type="transmembrane region" description="Helical" evidence="7">
    <location>
        <begin position="214"/>
        <end position="231"/>
    </location>
</feature>
<keyword evidence="4 7" id="KW-0812">Transmembrane</keyword>
<dbReference type="Gene3D" id="1.20.1250.20">
    <property type="entry name" value="MFS general substrate transporter like domains"/>
    <property type="match status" value="1"/>
</dbReference>
<evidence type="ECO:0000313" key="10">
    <source>
        <dbReference type="Proteomes" id="UP000184465"/>
    </source>
</evidence>
<reference evidence="9 10" key="1">
    <citation type="submission" date="2016-11" db="EMBL/GenBank/DDBJ databases">
        <authorList>
            <person name="Jaros S."/>
            <person name="Januszkiewicz K."/>
            <person name="Wedrychowicz H."/>
        </authorList>
    </citation>
    <scope>NUCLEOTIDE SEQUENCE [LARGE SCALE GENOMIC DNA]</scope>
    <source>
        <strain evidence="9 10">DSM 15212</strain>
    </source>
</reference>
<comment type="subcellular location">
    <subcellularLocation>
        <location evidence="1">Cell membrane</location>
        <topology evidence="1">Multi-pass membrane protein</topology>
    </subcellularLocation>
</comment>
<dbReference type="GO" id="GO:0022857">
    <property type="term" value="F:transmembrane transporter activity"/>
    <property type="evidence" value="ECO:0007669"/>
    <property type="project" value="InterPro"/>
</dbReference>
<gene>
    <name evidence="9" type="ORF">SAMN02745912_03387</name>
</gene>
<feature type="transmembrane region" description="Helical" evidence="7">
    <location>
        <begin position="74"/>
        <end position="94"/>
    </location>
</feature>
<dbReference type="AlphaFoldDB" id="A0A1M6SPH3"/>
<evidence type="ECO:0000256" key="7">
    <source>
        <dbReference type="SAM" id="Phobius"/>
    </source>
</evidence>
<feature type="transmembrane region" description="Helical" evidence="7">
    <location>
        <begin position="167"/>
        <end position="187"/>
    </location>
</feature>
<evidence type="ECO:0000256" key="2">
    <source>
        <dbReference type="ARBA" id="ARBA00022448"/>
    </source>
</evidence>
<dbReference type="SUPFAM" id="SSF103473">
    <property type="entry name" value="MFS general substrate transporter"/>
    <property type="match status" value="1"/>
</dbReference>
<evidence type="ECO:0000256" key="4">
    <source>
        <dbReference type="ARBA" id="ARBA00022692"/>
    </source>
</evidence>
<keyword evidence="2" id="KW-0813">Transport</keyword>
<feature type="transmembrane region" description="Helical" evidence="7">
    <location>
        <begin position="100"/>
        <end position="118"/>
    </location>
</feature>
<dbReference type="InterPro" id="IPR011701">
    <property type="entry name" value="MFS"/>
</dbReference>
<dbReference type="Proteomes" id="UP000184465">
    <property type="component" value="Unassembled WGS sequence"/>
</dbReference>
<dbReference type="STRING" id="1121301.SAMN02745912_03387"/>
<feature type="domain" description="Major facilitator superfamily (MFS) profile" evidence="8">
    <location>
        <begin position="12"/>
        <end position="392"/>
    </location>
</feature>
<dbReference type="InterPro" id="IPR020846">
    <property type="entry name" value="MFS_dom"/>
</dbReference>
<dbReference type="OrthoDB" id="3285778at2"/>
<organism evidence="9 10">
    <name type="scientific">Paramaledivibacter caminithermalis (strain DSM 15212 / CIP 107654 / DViRD3)</name>
    <name type="common">Clostridium caminithermale</name>
    <dbReference type="NCBI Taxonomy" id="1121301"/>
    <lineage>
        <taxon>Bacteria</taxon>
        <taxon>Bacillati</taxon>
        <taxon>Bacillota</taxon>
        <taxon>Clostridia</taxon>
        <taxon>Peptostreptococcales</taxon>
        <taxon>Caminicellaceae</taxon>
        <taxon>Paramaledivibacter</taxon>
    </lineage>
</organism>
<sequence>MFADYKKIINRNFSVILIGTFVTVLSYSMMIPYFAIHLKENLLFSATAIATIMTVYRGLRRIMVLFGGYFADKYGIKLILLLGLIIHSIAYLLYAFANTYSIILALAVLTTIGGSFTIPTIRIMTAESTDDDELKPKAFALRSLVYSVAFALGPAIGIVVIQYSFKWLFIACSISYALYSIAVLIFVDSISNKKKAHDVSVIKNIKLLLKNKRILNLFWAAFVFYFLMAQFESTVPIGLKSIVGISNNQIGILFTIMAVVSIAMQQIVVHFTAKKRDELSILFAIALAIVSLLLLYFIPNFYGAIVVFVLITFSELICMPILYSAVIKHAPENAKASFSGTSAFIEGLGIASGTTMGGLLIDMNLQLNVWLFIGGIATIFALVYLYNIRDILRYKSKSKETLEKIHT</sequence>
<dbReference type="InterPro" id="IPR050171">
    <property type="entry name" value="MFS_Transporters"/>
</dbReference>
<dbReference type="RefSeq" id="WP_073152793.1">
    <property type="nucleotide sequence ID" value="NZ_FRAG01000066.1"/>
</dbReference>
<feature type="transmembrane region" description="Helical" evidence="7">
    <location>
        <begin position="367"/>
        <end position="387"/>
    </location>
</feature>
<feature type="transmembrane region" description="Helical" evidence="7">
    <location>
        <begin position="338"/>
        <end position="361"/>
    </location>
</feature>
<feature type="transmembrane region" description="Helical" evidence="7">
    <location>
        <begin position="139"/>
        <end position="161"/>
    </location>
</feature>
<dbReference type="PANTHER" id="PTHR23517:SF2">
    <property type="entry name" value="MULTIDRUG RESISTANCE PROTEIN MDTH"/>
    <property type="match status" value="1"/>
</dbReference>
<feature type="transmembrane region" description="Helical" evidence="7">
    <location>
        <begin position="304"/>
        <end position="326"/>
    </location>
</feature>
<evidence type="ECO:0000256" key="5">
    <source>
        <dbReference type="ARBA" id="ARBA00022989"/>
    </source>
</evidence>
<keyword evidence="6 7" id="KW-0472">Membrane</keyword>
<keyword evidence="10" id="KW-1185">Reference proteome</keyword>
<dbReference type="InterPro" id="IPR036259">
    <property type="entry name" value="MFS_trans_sf"/>
</dbReference>
<proteinExistence type="predicted"/>
<dbReference type="PANTHER" id="PTHR23517">
    <property type="entry name" value="RESISTANCE PROTEIN MDTM, PUTATIVE-RELATED-RELATED"/>
    <property type="match status" value="1"/>
</dbReference>
<evidence type="ECO:0000256" key="1">
    <source>
        <dbReference type="ARBA" id="ARBA00004651"/>
    </source>
</evidence>
<feature type="transmembrane region" description="Helical" evidence="7">
    <location>
        <begin position="251"/>
        <end position="272"/>
    </location>
</feature>
<evidence type="ECO:0000313" key="9">
    <source>
        <dbReference type="EMBL" id="SHK46654.1"/>
    </source>
</evidence>
<feature type="transmembrane region" description="Helical" evidence="7">
    <location>
        <begin position="279"/>
        <end position="298"/>
    </location>
</feature>
<dbReference type="Pfam" id="PF07690">
    <property type="entry name" value="MFS_1"/>
    <property type="match status" value="1"/>
</dbReference>
<feature type="transmembrane region" description="Helical" evidence="7">
    <location>
        <begin position="12"/>
        <end position="36"/>
    </location>
</feature>
<protein>
    <submittedName>
        <fullName evidence="9">Predicted arabinose efflux permease, MFS family</fullName>
    </submittedName>
</protein>
<evidence type="ECO:0000256" key="6">
    <source>
        <dbReference type="ARBA" id="ARBA00023136"/>
    </source>
</evidence>
<evidence type="ECO:0000256" key="3">
    <source>
        <dbReference type="ARBA" id="ARBA00022475"/>
    </source>
</evidence>
<name>A0A1M6SPH3_PARC5</name>
<feature type="transmembrane region" description="Helical" evidence="7">
    <location>
        <begin position="42"/>
        <end position="59"/>
    </location>
</feature>
<dbReference type="EMBL" id="FRAG01000066">
    <property type="protein sequence ID" value="SHK46654.1"/>
    <property type="molecule type" value="Genomic_DNA"/>
</dbReference>
<dbReference type="PROSITE" id="PS50850">
    <property type="entry name" value="MFS"/>
    <property type="match status" value="1"/>
</dbReference>
<dbReference type="GO" id="GO:0005886">
    <property type="term" value="C:plasma membrane"/>
    <property type="evidence" value="ECO:0007669"/>
    <property type="project" value="UniProtKB-SubCell"/>
</dbReference>